<keyword evidence="1" id="KW-0472">Membrane</keyword>
<dbReference type="EMBL" id="JBHSEK010000004">
    <property type="protein sequence ID" value="MFC4489715.1"/>
    <property type="molecule type" value="Genomic_DNA"/>
</dbReference>
<dbReference type="Proteomes" id="UP001595999">
    <property type="component" value="Unassembled WGS sequence"/>
</dbReference>
<keyword evidence="1" id="KW-0812">Transmembrane</keyword>
<feature type="transmembrane region" description="Helical" evidence="1">
    <location>
        <begin position="67"/>
        <end position="89"/>
    </location>
</feature>
<feature type="transmembrane region" description="Helical" evidence="1">
    <location>
        <begin position="110"/>
        <end position="128"/>
    </location>
</feature>
<name>A0ABV8ZQX6_9NEIS</name>
<evidence type="ECO:0000313" key="3">
    <source>
        <dbReference type="Proteomes" id="UP001595999"/>
    </source>
</evidence>
<evidence type="ECO:0000256" key="1">
    <source>
        <dbReference type="SAM" id="Phobius"/>
    </source>
</evidence>
<comment type="caution">
    <text evidence="2">The sequence shown here is derived from an EMBL/GenBank/DDBJ whole genome shotgun (WGS) entry which is preliminary data.</text>
</comment>
<feature type="transmembrane region" description="Helical" evidence="1">
    <location>
        <begin position="12"/>
        <end position="32"/>
    </location>
</feature>
<sequence>MQDLESKTQSIPMFHPLIIFSLAPIVLIGIISQHMGDAFLAPARAWLFDIGLVSQGGMQSRTLANTAAVIFSYIRLSTPFYFLGFIYVFKKDFQFYIKNPNTPNWKRFSLSLTLISGMLAFMVYITYFDGSNLESGRHIIRAAATNSILYSLLASCHAMMFYFIAHLTFISLIVQPIYLIKTR</sequence>
<protein>
    <submittedName>
        <fullName evidence="2">Uncharacterized protein</fullName>
    </submittedName>
</protein>
<dbReference type="RefSeq" id="WP_231464847.1">
    <property type="nucleotide sequence ID" value="NZ_JAJOHW010000152.1"/>
</dbReference>
<evidence type="ECO:0000313" key="2">
    <source>
        <dbReference type="EMBL" id="MFC4489715.1"/>
    </source>
</evidence>
<feature type="transmembrane region" description="Helical" evidence="1">
    <location>
        <begin position="148"/>
        <end position="174"/>
    </location>
</feature>
<keyword evidence="1" id="KW-1133">Transmembrane helix</keyword>
<keyword evidence="3" id="KW-1185">Reference proteome</keyword>
<proteinExistence type="predicted"/>
<organism evidence="2 3">
    <name type="scientific">Chromobacterium aquaticum</name>
    <dbReference type="NCBI Taxonomy" id="467180"/>
    <lineage>
        <taxon>Bacteria</taxon>
        <taxon>Pseudomonadati</taxon>
        <taxon>Pseudomonadota</taxon>
        <taxon>Betaproteobacteria</taxon>
        <taxon>Neisseriales</taxon>
        <taxon>Chromobacteriaceae</taxon>
        <taxon>Chromobacterium</taxon>
    </lineage>
</organism>
<accession>A0ABV8ZQX6</accession>
<gene>
    <name evidence="2" type="ORF">ACFO0R_08770</name>
</gene>
<reference evidence="3" key="1">
    <citation type="journal article" date="2019" name="Int. J. Syst. Evol. Microbiol.">
        <title>The Global Catalogue of Microorganisms (GCM) 10K type strain sequencing project: providing services to taxonomists for standard genome sequencing and annotation.</title>
        <authorList>
            <consortium name="The Broad Institute Genomics Platform"/>
            <consortium name="The Broad Institute Genome Sequencing Center for Infectious Disease"/>
            <person name="Wu L."/>
            <person name="Ma J."/>
        </authorList>
    </citation>
    <scope>NUCLEOTIDE SEQUENCE [LARGE SCALE GENOMIC DNA]</scope>
    <source>
        <strain evidence="3">CGMCC 4.7608</strain>
    </source>
</reference>